<gene>
    <name evidence="2" type="ORF">BFL38_11315</name>
</gene>
<protein>
    <recommendedName>
        <fullName evidence="4">Lipoprotein</fullName>
    </recommendedName>
</protein>
<name>A0A1E5NIQ0_9SPIR</name>
<dbReference type="PROSITE" id="PS51257">
    <property type="entry name" value="PROKAR_LIPOPROTEIN"/>
    <property type="match status" value="1"/>
</dbReference>
<organism evidence="2 3">
    <name type="scientific">Brachyspira hampsonii</name>
    <dbReference type="NCBI Taxonomy" id="1287055"/>
    <lineage>
        <taxon>Bacteria</taxon>
        <taxon>Pseudomonadati</taxon>
        <taxon>Spirochaetota</taxon>
        <taxon>Spirochaetia</taxon>
        <taxon>Brachyspirales</taxon>
        <taxon>Brachyspiraceae</taxon>
        <taxon>Brachyspira</taxon>
    </lineage>
</organism>
<feature type="signal peptide" evidence="1">
    <location>
        <begin position="1"/>
        <end position="23"/>
    </location>
</feature>
<dbReference type="RefSeq" id="WP_069725501.1">
    <property type="nucleotide sequence ID" value="NZ_MDCO01000001.1"/>
</dbReference>
<feature type="chain" id="PRO_5009182392" description="Lipoprotein" evidence="1">
    <location>
        <begin position="24"/>
        <end position="168"/>
    </location>
</feature>
<keyword evidence="1" id="KW-0732">Signal</keyword>
<dbReference type="EMBL" id="MDCO01000001">
    <property type="protein sequence ID" value="OEJ16038.1"/>
    <property type="molecule type" value="Genomic_DNA"/>
</dbReference>
<evidence type="ECO:0008006" key="4">
    <source>
        <dbReference type="Google" id="ProtNLM"/>
    </source>
</evidence>
<evidence type="ECO:0000256" key="1">
    <source>
        <dbReference type="SAM" id="SignalP"/>
    </source>
</evidence>
<evidence type="ECO:0000313" key="3">
    <source>
        <dbReference type="Proteomes" id="UP000095247"/>
    </source>
</evidence>
<reference evidence="2 3" key="1">
    <citation type="submission" date="2016-08" db="EMBL/GenBank/DDBJ databases">
        <title>Characterization and recognition of Brachyspira hampsonii sp. nov., a novel intestinal spirochete that is pathogenic to pigs.</title>
        <authorList>
            <person name="Mirajkar N."/>
            <person name="La T."/>
            <person name="Phillips N."/>
            <person name="Hampson D."/>
            <person name="Gebhart C."/>
        </authorList>
    </citation>
    <scope>NUCLEOTIDE SEQUENCE [LARGE SCALE GENOMIC DNA]</scope>
    <source>
        <strain evidence="2 3">P280/1</strain>
    </source>
</reference>
<sequence length="168" mass="18808">MQKQIKVLLTLLMALFLAVSCSKDNVTNPIKTKEQMLQQKWINDYGTGYELYNITENSLESAGSYNNSPETVGYQISIEEISWNSDNTSGIIYGKYTIDNNNNNKNLGKWYAVSFKNLTDTSISICGASKKLEDGSYDSSAETLQEAKTKFTEANGYFGYYSACTVKQ</sequence>
<evidence type="ECO:0000313" key="2">
    <source>
        <dbReference type="EMBL" id="OEJ16038.1"/>
    </source>
</evidence>
<proteinExistence type="predicted"/>
<comment type="caution">
    <text evidence="2">The sequence shown here is derived from an EMBL/GenBank/DDBJ whole genome shotgun (WGS) entry which is preliminary data.</text>
</comment>
<accession>A0A1E5NIQ0</accession>
<dbReference type="Proteomes" id="UP000095247">
    <property type="component" value="Unassembled WGS sequence"/>
</dbReference>
<dbReference type="AlphaFoldDB" id="A0A1E5NIQ0"/>